<reference evidence="2 3" key="1">
    <citation type="submission" date="2016-03" db="EMBL/GenBank/DDBJ databases">
        <title>Fine-scale spatial genetic structure of a fungal parasite of coffee scale insects.</title>
        <authorList>
            <person name="Jackson D."/>
            <person name="Zemenick K.A."/>
            <person name="Malloure B."/>
            <person name="Quandt C.A."/>
            <person name="James T.Y."/>
        </authorList>
    </citation>
    <scope>NUCLEOTIDE SEQUENCE [LARGE SCALE GENOMIC DNA]</scope>
    <source>
        <strain evidence="2 3">UM487</strain>
    </source>
</reference>
<feature type="region of interest" description="Disordered" evidence="1">
    <location>
        <begin position="85"/>
        <end position="106"/>
    </location>
</feature>
<gene>
    <name evidence="2" type="ORF">LLEC1_03313</name>
</gene>
<evidence type="ECO:0000313" key="3">
    <source>
        <dbReference type="Proteomes" id="UP000243081"/>
    </source>
</evidence>
<protein>
    <submittedName>
        <fullName evidence="2">Uncharacterized protein</fullName>
    </submittedName>
</protein>
<name>A0A179I5B6_CORDF</name>
<evidence type="ECO:0000256" key="1">
    <source>
        <dbReference type="SAM" id="MobiDB-lite"/>
    </source>
</evidence>
<evidence type="ECO:0000313" key="2">
    <source>
        <dbReference type="EMBL" id="OAQ97474.1"/>
    </source>
</evidence>
<proteinExistence type="predicted"/>
<comment type="caution">
    <text evidence="2">The sequence shown here is derived from an EMBL/GenBank/DDBJ whole genome shotgun (WGS) entry which is preliminary data.</text>
</comment>
<dbReference type="Proteomes" id="UP000243081">
    <property type="component" value="Unassembled WGS sequence"/>
</dbReference>
<dbReference type="EMBL" id="LUKN01003400">
    <property type="protein sequence ID" value="OAQ97474.1"/>
    <property type="molecule type" value="Genomic_DNA"/>
</dbReference>
<sequence length="183" mass="19503">MVEIDENRTLLGLGAEKGIRLELVARVRLQLAVVQRLPLVADGRRHLDVASVNLNGRDEGQDEQQHGQQLAKAPALLVLVGERDGGVPKRRREEDDAHGGADGDARHDEQADELHHLVPALLAAVQVPGGEGKDGDVARDDGNGADLSYESVVEHTPAPATPASLCASGGAWVQLTMRCYCFG</sequence>
<organism evidence="2 3">
    <name type="scientific">Cordyceps confragosa</name>
    <name type="common">Lecanicillium lecanii</name>
    <dbReference type="NCBI Taxonomy" id="2714763"/>
    <lineage>
        <taxon>Eukaryota</taxon>
        <taxon>Fungi</taxon>
        <taxon>Dikarya</taxon>
        <taxon>Ascomycota</taxon>
        <taxon>Pezizomycotina</taxon>
        <taxon>Sordariomycetes</taxon>
        <taxon>Hypocreomycetidae</taxon>
        <taxon>Hypocreales</taxon>
        <taxon>Cordycipitaceae</taxon>
        <taxon>Akanthomyces</taxon>
    </lineage>
</organism>
<dbReference type="AlphaFoldDB" id="A0A179I5B6"/>
<keyword evidence="3" id="KW-1185">Reference proteome</keyword>
<accession>A0A179I5B6</accession>